<keyword evidence="10" id="KW-0807">Transducer</keyword>
<dbReference type="InterPro" id="IPR000162">
    <property type="entry name" value="GPCR_3_mtglu_rcpt"/>
</dbReference>
<dbReference type="InterPro" id="IPR011500">
    <property type="entry name" value="GPCR_3_9-Cys_dom"/>
</dbReference>
<comment type="caution">
    <text evidence="15">The sequence shown here is derived from an EMBL/GenBank/DDBJ whole genome shotgun (WGS) entry which is preliminary data.</text>
</comment>
<feature type="non-terminal residue" evidence="15">
    <location>
        <position position="1"/>
    </location>
</feature>
<feature type="transmembrane region" description="Helical" evidence="13">
    <location>
        <begin position="208"/>
        <end position="226"/>
    </location>
</feature>
<keyword evidence="4 13" id="KW-0812">Transmembrane</keyword>
<evidence type="ECO:0000256" key="2">
    <source>
        <dbReference type="ARBA" id="ARBA00007242"/>
    </source>
</evidence>
<dbReference type="AlphaFoldDB" id="A0A3S3PJW5"/>
<dbReference type="Gene3D" id="2.10.50.30">
    <property type="entry name" value="GPCR, family 3, nine cysteines domain"/>
    <property type="match status" value="1"/>
</dbReference>
<dbReference type="STRING" id="1965070.A0A3S3PJW5"/>
<evidence type="ECO:0000256" key="3">
    <source>
        <dbReference type="ARBA" id="ARBA00022475"/>
    </source>
</evidence>
<comment type="function">
    <text evidence="11">G-protein coupled receptor for glutamate. Ligand binding causes a conformation change that triggers signaling via guanine nucleotide-binding proteins (G proteins) and modulates the activity of down-stream effectors.</text>
</comment>
<keyword evidence="7 13" id="KW-0472">Membrane</keyword>
<evidence type="ECO:0000256" key="8">
    <source>
        <dbReference type="ARBA" id="ARBA00023170"/>
    </source>
</evidence>
<keyword evidence="6" id="KW-0297">G-protein coupled receptor</keyword>
<evidence type="ECO:0000256" key="11">
    <source>
        <dbReference type="ARBA" id="ARBA00054813"/>
    </source>
</evidence>
<dbReference type="FunFam" id="2.10.50.30:FF:000001">
    <property type="entry name" value="metabotropic glutamate receptor 1"/>
    <property type="match status" value="1"/>
</dbReference>
<evidence type="ECO:0000256" key="10">
    <source>
        <dbReference type="ARBA" id="ARBA00023224"/>
    </source>
</evidence>
<evidence type="ECO:0000313" key="15">
    <source>
        <dbReference type="EMBL" id="RWS02765.1"/>
    </source>
</evidence>
<evidence type="ECO:0000256" key="12">
    <source>
        <dbReference type="SAM" id="MobiDB-lite"/>
    </source>
</evidence>
<reference evidence="15 16" key="1">
    <citation type="journal article" date="2018" name="Gigascience">
        <title>Genomes of trombidid mites reveal novel predicted allergens and laterally-transferred genes associated with secondary metabolism.</title>
        <authorList>
            <person name="Dong X."/>
            <person name="Chaisiri K."/>
            <person name="Xia D."/>
            <person name="Armstrong S.D."/>
            <person name="Fang Y."/>
            <person name="Donnelly M.J."/>
            <person name="Kadowaki T."/>
            <person name="McGarry J.W."/>
            <person name="Darby A.C."/>
            <person name="Makepeace B.L."/>
        </authorList>
    </citation>
    <scope>NUCLEOTIDE SEQUENCE [LARGE SCALE GENOMIC DNA]</scope>
    <source>
        <strain evidence="15">UoL-WK</strain>
    </source>
</reference>
<feature type="transmembrane region" description="Helical" evidence="13">
    <location>
        <begin position="246"/>
        <end position="276"/>
    </location>
</feature>
<dbReference type="Pfam" id="PF07562">
    <property type="entry name" value="NCD3G"/>
    <property type="match status" value="1"/>
</dbReference>
<organism evidence="15 16">
    <name type="scientific">Dinothrombium tinctorium</name>
    <dbReference type="NCBI Taxonomy" id="1965070"/>
    <lineage>
        <taxon>Eukaryota</taxon>
        <taxon>Metazoa</taxon>
        <taxon>Ecdysozoa</taxon>
        <taxon>Arthropoda</taxon>
        <taxon>Chelicerata</taxon>
        <taxon>Arachnida</taxon>
        <taxon>Acari</taxon>
        <taxon>Acariformes</taxon>
        <taxon>Trombidiformes</taxon>
        <taxon>Prostigmata</taxon>
        <taxon>Anystina</taxon>
        <taxon>Parasitengona</taxon>
        <taxon>Trombidioidea</taxon>
        <taxon>Trombidiidae</taxon>
        <taxon>Dinothrombium</taxon>
    </lineage>
</organism>
<sequence length="437" mass="48155">LNFDLTKLYWPEFESVGNETKVPASVCSLPCPKGQFRQVHEGQVCCWHCTPCRESEIIANLTACASCPHGYVPNEDQTKCRKLPVDYMKWTSPWTIVPAAFASLGIVFTVFTFMTFLRFNKTPVIMASGRELCYILLFGIMLCYIISLLNLSKPTLITCTITRVGLSLGLCICYSAILTKTNRISRIFHPGLKNGLKRPSYTSPKSQIVICLCLVSIQLVFVVAWLIRDPPSIREVIYRTGFRTFAVLQCGISATATIISLVYNMILIVMCTTYAFKTRKIPENFNEAKYIGFTMYSTCIVWLAFIPIYFGTNNDFKIQVASLSMCISISAAVSLGCLFTPKLYICLFQPYKNTRHSGAGVQGTFSSNSTSGVLRFARPSSSTGAAAILAATTTVVSAQHVAPVIVVPEASSGDVKTSTTNGEWTSPSPDEEQKETS</sequence>
<feature type="transmembrane region" description="Helical" evidence="13">
    <location>
        <begin position="155"/>
        <end position="177"/>
    </location>
</feature>
<keyword evidence="5 13" id="KW-1133">Transmembrane helix</keyword>
<keyword evidence="9" id="KW-0325">Glycoprotein</keyword>
<dbReference type="PRINTS" id="PR00593">
    <property type="entry name" value="MTABOTROPICR"/>
</dbReference>
<feature type="transmembrane region" description="Helical" evidence="13">
    <location>
        <begin position="131"/>
        <end position="149"/>
    </location>
</feature>
<evidence type="ECO:0000259" key="14">
    <source>
        <dbReference type="PROSITE" id="PS50259"/>
    </source>
</evidence>
<evidence type="ECO:0000256" key="5">
    <source>
        <dbReference type="ARBA" id="ARBA00022989"/>
    </source>
</evidence>
<evidence type="ECO:0000256" key="9">
    <source>
        <dbReference type="ARBA" id="ARBA00023180"/>
    </source>
</evidence>
<dbReference type="InterPro" id="IPR017978">
    <property type="entry name" value="GPCR_3_C"/>
</dbReference>
<proteinExistence type="inferred from homology"/>
<dbReference type="PRINTS" id="PR00248">
    <property type="entry name" value="GPCRMGR"/>
</dbReference>
<comment type="similarity">
    <text evidence="2">Belongs to the G-protein coupled receptor 3 family.</text>
</comment>
<feature type="non-terminal residue" evidence="15">
    <location>
        <position position="437"/>
    </location>
</feature>
<dbReference type="PROSITE" id="PS50259">
    <property type="entry name" value="G_PROTEIN_RECEP_F3_4"/>
    <property type="match status" value="1"/>
</dbReference>
<keyword evidence="16" id="KW-1185">Reference proteome</keyword>
<dbReference type="PROSITE" id="PS00981">
    <property type="entry name" value="G_PROTEIN_RECEP_F3_3"/>
    <property type="match status" value="1"/>
</dbReference>
<accession>A0A3S3PJW5</accession>
<dbReference type="InterPro" id="IPR038550">
    <property type="entry name" value="GPCR_3_9-Cys_sf"/>
</dbReference>
<dbReference type="InterPro" id="IPR017979">
    <property type="entry name" value="GPCR_3_CS"/>
</dbReference>
<gene>
    <name evidence="15" type="ORF">B4U79_00549</name>
</gene>
<keyword evidence="8 15" id="KW-0675">Receptor</keyword>
<evidence type="ECO:0000313" key="16">
    <source>
        <dbReference type="Proteomes" id="UP000285301"/>
    </source>
</evidence>
<evidence type="ECO:0000256" key="6">
    <source>
        <dbReference type="ARBA" id="ARBA00023040"/>
    </source>
</evidence>
<feature type="transmembrane region" description="Helical" evidence="13">
    <location>
        <begin position="322"/>
        <end position="345"/>
    </location>
</feature>
<dbReference type="OrthoDB" id="425344at2759"/>
<dbReference type="PANTHER" id="PTHR24060">
    <property type="entry name" value="METABOTROPIC GLUTAMATE RECEPTOR"/>
    <property type="match status" value="1"/>
</dbReference>
<comment type="subcellular location">
    <subcellularLocation>
        <location evidence="1">Cell membrane</location>
        <topology evidence="1">Multi-pass membrane protein</topology>
    </subcellularLocation>
</comment>
<feature type="domain" description="G-protein coupled receptors family 3 profile" evidence="14">
    <location>
        <begin position="94"/>
        <end position="355"/>
    </location>
</feature>
<dbReference type="InterPro" id="IPR000337">
    <property type="entry name" value="GPCR_3"/>
</dbReference>
<feature type="transmembrane region" description="Helical" evidence="13">
    <location>
        <begin position="288"/>
        <end position="310"/>
    </location>
</feature>
<dbReference type="Pfam" id="PF00003">
    <property type="entry name" value="7tm_3"/>
    <property type="match status" value="1"/>
</dbReference>
<evidence type="ECO:0000256" key="1">
    <source>
        <dbReference type="ARBA" id="ARBA00004651"/>
    </source>
</evidence>
<dbReference type="GO" id="GO:0004930">
    <property type="term" value="F:G protein-coupled receptor activity"/>
    <property type="evidence" value="ECO:0007669"/>
    <property type="project" value="UniProtKB-KW"/>
</dbReference>
<dbReference type="EMBL" id="NCKU01007263">
    <property type="protein sequence ID" value="RWS02765.1"/>
    <property type="molecule type" value="Genomic_DNA"/>
</dbReference>
<evidence type="ECO:0000256" key="7">
    <source>
        <dbReference type="ARBA" id="ARBA00023136"/>
    </source>
</evidence>
<keyword evidence="3" id="KW-1003">Cell membrane</keyword>
<evidence type="ECO:0000256" key="13">
    <source>
        <dbReference type="SAM" id="Phobius"/>
    </source>
</evidence>
<feature type="compositionally biased region" description="Polar residues" evidence="12">
    <location>
        <begin position="414"/>
        <end position="428"/>
    </location>
</feature>
<dbReference type="Proteomes" id="UP000285301">
    <property type="component" value="Unassembled WGS sequence"/>
</dbReference>
<protein>
    <submittedName>
        <fullName evidence="15">Metabotropic glutamate receptor 7-like protein</fullName>
    </submittedName>
</protein>
<dbReference type="InterPro" id="IPR050726">
    <property type="entry name" value="mGluR"/>
</dbReference>
<evidence type="ECO:0000256" key="4">
    <source>
        <dbReference type="ARBA" id="ARBA00022692"/>
    </source>
</evidence>
<feature type="transmembrane region" description="Helical" evidence="13">
    <location>
        <begin position="96"/>
        <end position="119"/>
    </location>
</feature>
<dbReference type="GO" id="GO:0005886">
    <property type="term" value="C:plasma membrane"/>
    <property type="evidence" value="ECO:0007669"/>
    <property type="project" value="UniProtKB-SubCell"/>
</dbReference>
<feature type="region of interest" description="Disordered" evidence="12">
    <location>
        <begin position="412"/>
        <end position="437"/>
    </location>
</feature>
<name>A0A3S3PJW5_9ACAR</name>